<name>A0A5C6AZL7_9BACT</name>
<keyword evidence="3" id="KW-1185">Reference proteome</keyword>
<dbReference type="EMBL" id="SJPN01000003">
    <property type="protein sequence ID" value="TWU04619.1"/>
    <property type="molecule type" value="Genomic_DNA"/>
</dbReference>
<feature type="domain" description="BON" evidence="1">
    <location>
        <begin position="172"/>
        <end position="241"/>
    </location>
</feature>
<accession>A0A5C6AZL7</accession>
<gene>
    <name evidence="2" type="ORF">Pla52n_26610</name>
</gene>
<proteinExistence type="predicted"/>
<protein>
    <submittedName>
        <fullName evidence="2">BON domain protein</fullName>
    </submittedName>
</protein>
<dbReference type="PROSITE" id="PS50914">
    <property type="entry name" value="BON"/>
    <property type="match status" value="1"/>
</dbReference>
<evidence type="ECO:0000313" key="2">
    <source>
        <dbReference type="EMBL" id="TWU04619.1"/>
    </source>
</evidence>
<evidence type="ECO:0000313" key="3">
    <source>
        <dbReference type="Proteomes" id="UP000320176"/>
    </source>
</evidence>
<organism evidence="2 3">
    <name type="scientific">Stieleria varia</name>
    <dbReference type="NCBI Taxonomy" id="2528005"/>
    <lineage>
        <taxon>Bacteria</taxon>
        <taxon>Pseudomonadati</taxon>
        <taxon>Planctomycetota</taxon>
        <taxon>Planctomycetia</taxon>
        <taxon>Pirellulales</taxon>
        <taxon>Pirellulaceae</taxon>
        <taxon>Stieleria</taxon>
    </lineage>
</organism>
<reference evidence="2 3" key="1">
    <citation type="submission" date="2019-02" db="EMBL/GenBank/DDBJ databases">
        <title>Deep-cultivation of Planctomycetes and their phenomic and genomic characterization uncovers novel biology.</title>
        <authorList>
            <person name="Wiegand S."/>
            <person name="Jogler M."/>
            <person name="Boedeker C."/>
            <person name="Pinto D."/>
            <person name="Vollmers J."/>
            <person name="Rivas-Marin E."/>
            <person name="Kohn T."/>
            <person name="Peeters S.H."/>
            <person name="Heuer A."/>
            <person name="Rast P."/>
            <person name="Oberbeckmann S."/>
            <person name="Bunk B."/>
            <person name="Jeske O."/>
            <person name="Meyerdierks A."/>
            <person name="Storesund J.E."/>
            <person name="Kallscheuer N."/>
            <person name="Luecker S."/>
            <person name="Lage O.M."/>
            <person name="Pohl T."/>
            <person name="Merkel B.J."/>
            <person name="Hornburger P."/>
            <person name="Mueller R.-W."/>
            <person name="Bruemmer F."/>
            <person name="Labrenz M."/>
            <person name="Spormann A.M."/>
            <person name="Op Den Camp H."/>
            <person name="Overmann J."/>
            <person name="Amann R."/>
            <person name="Jetten M.S.M."/>
            <person name="Mascher T."/>
            <person name="Medema M.H."/>
            <person name="Devos D.P."/>
            <person name="Kaster A.-K."/>
            <person name="Ovreas L."/>
            <person name="Rohde M."/>
            <person name="Galperin M.Y."/>
            <person name="Jogler C."/>
        </authorList>
    </citation>
    <scope>NUCLEOTIDE SEQUENCE [LARGE SCALE GENOMIC DNA]</scope>
    <source>
        <strain evidence="2 3">Pla52n</strain>
    </source>
</reference>
<dbReference type="InterPro" id="IPR007055">
    <property type="entry name" value="BON_dom"/>
</dbReference>
<dbReference type="Gene3D" id="3.30.1340.30">
    <property type="match status" value="1"/>
</dbReference>
<sequence>MPQGSISERFLCQRVKLILTRVPHPFTFLLAEKRAISMNFDHQRYSFALLSLAVVLCWGSSASAQNGDTSGSGTVGVGDATTISLGPVEADRSAFTLERGDTVGAATETGFGIGAESGGGGGAGGGAGFGGGGGGLGGLFGGLFGGLNQGASTSKPAVRVRLRSAVDVEPLPPAEVQATVSTRLSTVTKAPALRNVNVSMNGRTAVLTGAVRTEKDRRMSELLMRLEPGVSSVENRVSVLP</sequence>
<dbReference type="Proteomes" id="UP000320176">
    <property type="component" value="Unassembled WGS sequence"/>
</dbReference>
<dbReference type="AlphaFoldDB" id="A0A5C6AZL7"/>
<comment type="caution">
    <text evidence="2">The sequence shown here is derived from an EMBL/GenBank/DDBJ whole genome shotgun (WGS) entry which is preliminary data.</text>
</comment>
<evidence type="ECO:0000259" key="1">
    <source>
        <dbReference type="PROSITE" id="PS50914"/>
    </source>
</evidence>